<evidence type="ECO:0000256" key="1">
    <source>
        <dbReference type="SAM" id="Phobius"/>
    </source>
</evidence>
<proteinExistence type="predicted"/>
<dbReference type="Proteomes" id="UP001652432">
    <property type="component" value="Unassembled WGS sequence"/>
</dbReference>
<evidence type="ECO:0000313" key="2">
    <source>
        <dbReference type="EMBL" id="MCU6744790.1"/>
    </source>
</evidence>
<gene>
    <name evidence="2" type="ORF">OCV77_09805</name>
</gene>
<feature type="transmembrane region" description="Helical" evidence="1">
    <location>
        <begin position="178"/>
        <end position="202"/>
    </location>
</feature>
<protein>
    <recommendedName>
        <fullName evidence="4">Capsular polysaccharide biosynthesis protein</fullName>
    </recommendedName>
</protein>
<name>A0ABT2T3F6_9FIRM</name>
<keyword evidence="1" id="KW-0812">Transmembrane</keyword>
<feature type="transmembrane region" description="Helical" evidence="1">
    <location>
        <begin position="26"/>
        <end position="47"/>
    </location>
</feature>
<dbReference type="EMBL" id="JAOQKJ010000007">
    <property type="protein sequence ID" value="MCU6744790.1"/>
    <property type="molecule type" value="Genomic_DNA"/>
</dbReference>
<accession>A0ABT2T3F6</accession>
<sequence length="375" mass="42318">MEKMSEDYRRREVDLKRLYLCSQGKLWLLLLLTILGAVIGGVSYQVIKATRMPITYAAESKLYISFGIDESGEVYQYYNGYTWNDLLDTDPVLDRIMEYVPEGYSRKEVQEATTAEILSDIRLLTITVEGGTEKFVREIQSAVEEGLVDYARDSAELKRIDVIRTEDPVRVYWDDKTVTAAVIGGVVFAVISCLIAAFLYLLDDAVYVQEDIEKKYSCKPLGILLKKQKGLQPYARELQADFSYILAEHKCFGLIDMDDHCIEGKEDLELVLNAVPGEFVGGDGEAGGLTWTLPKSEEEQAQDVWHAEAFDEGMLSEKELARIRELGGAVLLIPFGKDVSRRTSRVLTLLSNQDCPVFGMVISGADEDFVNRYYR</sequence>
<comment type="caution">
    <text evidence="2">The sequence shown here is derived from an EMBL/GenBank/DDBJ whole genome shotgun (WGS) entry which is preliminary data.</text>
</comment>
<evidence type="ECO:0008006" key="4">
    <source>
        <dbReference type="Google" id="ProtNLM"/>
    </source>
</evidence>
<keyword evidence="1" id="KW-1133">Transmembrane helix</keyword>
<dbReference type="RefSeq" id="WP_262574904.1">
    <property type="nucleotide sequence ID" value="NZ_JAOQKJ010000007.1"/>
</dbReference>
<evidence type="ECO:0000313" key="3">
    <source>
        <dbReference type="Proteomes" id="UP001652432"/>
    </source>
</evidence>
<keyword evidence="1" id="KW-0472">Membrane</keyword>
<reference evidence="2 3" key="1">
    <citation type="journal article" date="2021" name="ISME Commun">
        <title>Automated analysis of genomic sequences facilitates high-throughput and comprehensive description of bacteria.</title>
        <authorList>
            <person name="Hitch T.C.A."/>
        </authorList>
    </citation>
    <scope>NUCLEOTIDE SEQUENCE [LARGE SCALE GENOMIC DNA]</scope>
    <source>
        <strain evidence="2 3">Sanger_18</strain>
    </source>
</reference>
<keyword evidence="3" id="KW-1185">Reference proteome</keyword>
<organism evidence="2 3">
    <name type="scientific">Suilimivivens aceti</name>
    <dbReference type="NCBI Taxonomy" id="2981774"/>
    <lineage>
        <taxon>Bacteria</taxon>
        <taxon>Bacillati</taxon>
        <taxon>Bacillota</taxon>
        <taxon>Clostridia</taxon>
        <taxon>Lachnospirales</taxon>
        <taxon>Lachnospiraceae</taxon>
        <taxon>Suilimivivens</taxon>
    </lineage>
</organism>